<reference evidence="1" key="1">
    <citation type="journal article" date="2020" name="Microbiol. Resour. Announc.">
        <title>Complete Genome Sequence of Moraxella osloensis Strain YV1, Isolated from an Australian Wastewater Treatment Plant.</title>
        <authorList>
            <person name="Batinovic S."/>
            <person name="Rice D.T.F."/>
            <person name="Seviour R.J."/>
            <person name="Petrovski S."/>
        </authorList>
    </citation>
    <scope>NUCLEOTIDE SEQUENCE</scope>
    <source>
        <strain evidence="1">YV1</strain>
    </source>
</reference>
<sequence length="198" mass="22663">MKVHYVPVLIANFKPFRLIIRDEQDEWKPSIEEINSCTYNYVKLHRVTKFFNAHLSNNFPACFGFDGSLIFPFTADFRNDDKIVEETNRILASILIGGVYVESISPLDISRGKMNSYGYYQHSQTFSLTSDFHSAIGECGAGNLNSIKLMNPPLIEASKIISAYEYGHKILQNVPLLLPSLFINSFTYYKNFQLTILR</sequence>
<dbReference type="AlphaFoldDB" id="A0A6P1KD87"/>
<proteinExistence type="predicted"/>
<protein>
    <submittedName>
        <fullName evidence="1">Uncharacterized protein</fullName>
    </submittedName>
</protein>
<organism evidence="1">
    <name type="scientific">Faucicola osloensis</name>
    <name type="common">Moraxella osloensis</name>
    <dbReference type="NCBI Taxonomy" id="34062"/>
    <lineage>
        <taxon>Bacteria</taxon>
        <taxon>Pseudomonadati</taxon>
        <taxon>Pseudomonadota</taxon>
        <taxon>Gammaproteobacteria</taxon>
        <taxon>Moraxellales</taxon>
        <taxon>Moraxellaceae</taxon>
        <taxon>Faucicola</taxon>
    </lineage>
</organism>
<name>A0A6P1KD87_FAUOS</name>
<evidence type="ECO:0000313" key="1">
    <source>
        <dbReference type="EMBL" id="QHG09908.1"/>
    </source>
</evidence>
<dbReference type="EMBL" id="CP047226">
    <property type="protein sequence ID" value="QHG09908.1"/>
    <property type="molecule type" value="Genomic_DNA"/>
</dbReference>
<accession>A0A6P1KD87</accession>
<gene>
    <name evidence="1" type="ORF">GSF12_08490</name>
</gene>